<dbReference type="PANTHER" id="PTHR30469">
    <property type="entry name" value="MULTIDRUG RESISTANCE PROTEIN MDTA"/>
    <property type="match status" value="1"/>
</dbReference>
<evidence type="ECO:0000256" key="2">
    <source>
        <dbReference type="SAM" id="Coils"/>
    </source>
</evidence>
<dbReference type="NCBIfam" id="TIGR01730">
    <property type="entry name" value="RND_mfp"/>
    <property type="match status" value="1"/>
</dbReference>
<evidence type="ECO:0000256" key="1">
    <source>
        <dbReference type="ARBA" id="ARBA00009477"/>
    </source>
</evidence>
<comment type="caution">
    <text evidence="4">The sequence shown here is derived from an EMBL/GenBank/DDBJ whole genome shotgun (WGS) entry which is preliminary data.</text>
</comment>
<comment type="similarity">
    <text evidence="1">Belongs to the membrane fusion protein (MFP) (TC 8.A.1) family.</text>
</comment>
<dbReference type="GO" id="GO:0015562">
    <property type="term" value="F:efflux transmembrane transporter activity"/>
    <property type="evidence" value="ECO:0007669"/>
    <property type="project" value="TreeGrafter"/>
</dbReference>
<dbReference type="PANTHER" id="PTHR30469:SF29">
    <property type="entry name" value="BLR2860 PROTEIN"/>
    <property type="match status" value="1"/>
</dbReference>
<evidence type="ECO:0000313" key="5">
    <source>
        <dbReference type="Proteomes" id="UP000586119"/>
    </source>
</evidence>
<sequence length="375" mass="40979">MWPKRFNRQTFPASYLLASGLLLALVLWLAFGDMQHFRAEAPDATETAEQPLRVEVSERKRQPYVPQLVAQGQLEAAQEVDLRASTSGFVQEKPVRLGQRVSAGETLLILDNDALPKRLEQARANLALAQAELAGAENLRRRELISQPEYLRLQAELSRSVAEVAELSRQLDDTRPTAPFDGTLDRLDVALGELLQPGEVWGRLIDDRTLTGTAWVSQLQVGRLSDGLPVTARLLGGTTLEGELSHIASRAEEETRSFYIEVTLDNPEHRRLAGGSAEFTVTLPPEQVHTLSPALLTLNAQGNLSVKHLDGNDTVLQTPVTLVSADTERAYVTGLPKSVRLITLGGGLVDVGQQVNAVAVETSPDEEPNDVQGER</sequence>
<evidence type="ECO:0000313" key="4">
    <source>
        <dbReference type="EMBL" id="NYS62145.1"/>
    </source>
</evidence>
<name>A0A7Z0LNC5_9GAMM</name>
<protein>
    <submittedName>
        <fullName evidence="4">Efflux RND transporter periplasmic adaptor subunit</fullName>
    </submittedName>
</protein>
<dbReference type="GO" id="GO:1990281">
    <property type="term" value="C:efflux pump complex"/>
    <property type="evidence" value="ECO:0007669"/>
    <property type="project" value="TreeGrafter"/>
</dbReference>
<dbReference type="Gene3D" id="1.10.287.470">
    <property type="entry name" value="Helix hairpin bin"/>
    <property type="match status" value="1"/>
</dbReference>
<dbReference type="EMBL" id="JACCDF010000015">
    <property type="protein sequence ID" value="NYS62145.1"/>
    <property type="molecule type" value="Genomic_DNA"/>
</dbReference>
<evidence type="ECO:0000259" key="3">
    <source>
        <dbReference type="Pfam" id="PF25954"/>
    </source>
</evidence>
<dbReference type="InterPro" id="IPR006143">
    <property type="entry name" value="RND_pump_MFP"/>
</dbReference>
<reference evidence="4 5" key="1">
    <citation type="journal article" date="2015" name="Int. J. Syst. Evol. Microbiol.">
        <title>Halomonas salicampi sp. nov., a halotolerant and alkalitolerant bacterium isolated from a saltern soil.</title>
        <authorList>
            <person name="Lee J.C."/>
            <person name="Kim Y.S."/>
            <person name="Yun B.S."/>
            <person name="Whang K.S."/>
        </authorList>
    </citation>
    <scope>NUCLEOTIDE SEQUENCE [LARGE SCALE GENOMIC DNA]</scope>
    <source>
        <strain evidence="4 5">BH103</strain>
    </source>
</reference>
<proteinExistence type="inferred from homology"/>
<dbReference type="SUPFAM" id="SSF111369">
    <property type="entry name" value="HlyD-like secretion proteins"/>
    <property type="match status" value="1"/>
</dbReference>
<dbReference type="Proteomes" id="UP000586119">
    <property type="component" value="Unassembled WGS sequence"/>
</dbReference>
<keyword evidence="2" id="KW-0175">Coiled coil</keyword>
<dbReference type="Gene3D" id="2.40.30.170">
    <property type="match status" value="1"/>
</dbReference>
<dbReference type="InterPro" id="IPR058792">
    <property type="entry name" value="Beta-barrel_RND_2"/>
</dbReference>
<gene>
    <name evidence="4" type="ORF">HZS81_15415</name>
</gene>
<feature type="coiled-coil region" evidence="2">
    <location>
        <begin position="112"/>
        <end position="170"/>
    </location>
</feature>
<accession>A0A7Z0LNC5</accession>
<feature type="domain" description="CusB-like beta-barrel" evidence="3">
    <location>
        <begin position="214"/>
        <end position="279"/>
    </location>
</feature>
<keyword evidence="5" id="KW-1185">Reference proteome</keyword>
<dbReference type="AlphaFoldDB" id="A0A7Z0LNC5"/>
<dbReference type="RefSeq" id="WP_179931404.1">
    <property type="nucleotide sequence ID" value="NZ_JACCDF010000015.1"/>
</dbReference>
<organism evidence="4 5">
    <name type="scientific">Vreelandella salicampi</name>
    <dbReference type="NCBI Taxonomy" id="1449798"/>
    <lineage>
        <taxon>Bacteria</taxon>
        <taxon>Pseudomonadati</taxon>
        <taxon>Pseudomonadota</taxon>
        <taxon>Gammaproteobacteria</taxon>
        <taxon>Oceanospirillales</taxon>
        <taxon>Halomonadaceae</taxon>
        <taxon>Vreelandella</taxon>
    </lineage>
</organism>
<dbReference type="Gene3D" id="2.40.50.100">
    <property type="match status" value="1"/>
</dbReference>
<dbReference type="Pfam" id="PF25954">
    <property type="entry name" value="Beta-barrel_RND_2"/>
    <property type="match status" value="1"/>
</dbReference>